<dbReference type="InterPro" id="IPR000620">
    <property type="entry name" value="EamA_dom"/>
</dbReference>
<feature type="transmembrane region" description="Helical" evidence="3">
    <location>
        <begin position="219"/>
        <end position="239"/>
    </location>
</feature>
<dbReference type="EMBL" id="JXLU01000103">
    <property type="protein sequence ID" value="KIO72100.1"/>
    <property type="molecule type" value="Genomic_DNA"/>
</dbReference>
<protein>
    <recommendedName>
        <fullName evidence="4">EamA domain-containing protein</fullName>
    </recommendedName>
</protein>
<feature type="transmembrane region" description="Helical" evidence="3">
    <location>
        <begin position="251"/>
        <end position="270"/>
    </location>
</feature>
<evidence type="ECO:0000256" key="2">
    <source>
        <dbReference type="ARBA" id="ARBA00007362"/>
    </source>
</evidence>
<keyword evidence="3" id="KW-0472">Membrane</keyword>
<comment type="similarity">
    <text evidence="2">Belongs to the EamA transporter family.</text>
</comment>
<keyword evidence="3" id="KW-1133">Transmembrane helix</keyword>
<feature type="transmembrane region" description="Helical" evidence="3">
    <location>
        <begin position="104"/>
        <end position="122"/>
    </location>
</feature>
<organism evidence="5 6">
    <name type="scientific">Caldibacillus thermoamylovorans</name>
    <dbReference type="NCBI Taxonomy" id="35841"/>
    <lineage>
        <taxon>Bacteria</taxon>
        <taxon>Bacillati</taxon>
        <taxon>Bacillota</taxon>
        <taxon>Bacilli</taxon>
        <taxon>Bacillales</taxon>
        <taxon>Bacillaceae</taxon>
        <taxon>Caldibacillus</taxon>
    </lineage>
</organism>
<evidence type="ECO:0000256" key="1">
    <source>
        <dbReference type="ARBA" id="ARBA00004127"/>
    </source>
</evidence>
<reference evidence="5 6" key="1">
    <citation type="submission" date="2015-01" db="EMBL/GenBank/DDBJ databases">
        <title>Draft Genome Sequences of Four Bacillus thermoamylovorans Strains, Isolated From Food Products.</title>
        <authorList>
            <person name="Krawcyk A.O."/>
            <person name="Berendsen E.M."/>
            <person name="Eijlander R.T."/>
            <person name="de Jong A."/>
            <person name="Wells-Bennik M."/>
            <person name="Kuipers O.P."/>
        </authorList>
    </citation>
    <scope>NUCLEOTIDE SEQUENCE [LARGE SCALE GENOMIC DNA]</scope>
    <source>
        <strain evidence="5 6">B4167</strain>
    </source>
</reference>
<gene>
    <name evidence="5" type="ORF">B4167_3075</name>
</gene>
<dbReference type="AlphaFoldDB" id="A0ABD4A5J7"/>
<accession>A0ABD4A5J7</accession>
<dbReference type="Pfam" id="PF00892">
    <property type="entry name" value="EamA"/>
    <property type="match status" value="2"/>
</dbReference>
<evidence type="ECO:0000256" key="3">
    <source>
        <dbReference type="SAM" id="Phobius"/>
    </source>
</evidence>
<dbReference type="Proteomes" id="UP000032076">
    <property type="component" value="Unassembled WGS sequence"/>
</dbReference>
<evidence type="ECO:0000313" key="5">
    <source>
        <dbReference type="EMBL" id="KIO72100.1"/>
    </source>
</evidence>
<proteinExistence type="inferred from homology"/>
<feature type="domain" description="EamA" evidence="4">
    <location>
        <begin position="159"/>
        <end position="291"/>
    </location>
</feature>
<evidence type="ECO:0000259" key="4">
    <source>
        <dbReference type="Pfam" id="PF00892"/>
    </source>
</evidence>
<comment type="caution">
    <text evidence="5">The sequence shown here is derived from an EMBL/GenBank/DDBJ whole genome shotgun (WGS) entry which is preliminary data.</text>
</comment>
<feature type="transmembrane region" description="Helical" evidence="3">
    <location>
        <begin position="16"/>
        <end position="36"/>
    </location>
</feature>
<dbReference type="RefSeq" id="WP_326929286.1">
    <property type="nucleotide sequence ID" value="NZ_JXLU01000103.1"/>
</dbReference>
<feature type="transmembrane region" description="Helical" evidence="3">
    <location>
        <begin position="276"/>
        <end position="292"/>
    </location>
</feature>
<feature type="transmembrane region" description="Helical" evidence="3">
    <location>
        <begin position="158"/>
        <end position="177"/>
    </location>
</feature>
<name>A0ABD4A5J7_9BACI</name>
<feature type="transmembrane region" description="Helical" evidence="3">
    <location>
        <begin position="189"/>
        <end position="207"/>
    </location>
</feature>
<dbReference type="SUPFAM" id="SSF103481">
    <property type="entry name" value="Multidrug resistance efflux transporter EmrE"/>
    <property type="match status" value="2"/>
</dbReference>
<feature type="transmembrane region" description="Helical" evidence="3">
    <location>
        <begin position="73"/>
        <end position="92"/>
    </location>
</feature>
<dbReference type="Gene3D" id="1.10.3730.20">
    <property type="match status" value="2"/>
</dbReference>
<sequence length="305" mass="33581">MNIDHWLEEVYMPGKLKMITAMLIFGSIGLFVKNIHLSSSEIALFRGIIGSIFLLVASSVLRKKIRFHTSKKNIALLILSGGAIGFNWIFLFEAYRYTTISNATLSYYFAPIFVMILAPLILKEKLTWMKVTSIVSAMVGLFLIVGTDTDAGEGYDHVTGIMYGLLAAAFYASVIVMNKFIKNLPDYETTVAQLSLASLVLLPYVFLNETINIGSLDGKSILFMIIVGIIHTGLAYVLYFSALKELNGHTIAIFSYIDPISAVIMAAIFLGEGMSFVQMIGGILILGSTYLSERKTISFSANSKK</sequence>
<evidence type="ECO:0000313" key="6">
    <source>
        <dbReference type="Proteomes" id="UP000032076"/>
    </source>
</evidence>
<dbReference type="PANTHER" id="PTHR22911">
    <property type="entry name" value="ACYL-MALONYL CONDENSING ENZYME-RELATED"/>
    <property type="match status" value="1"/>
</dbReference>
<comment type="subcellular location">
    <subcellularLocation>
        <location evidence="1">Endomembrane system</location>
        <topology evidence="1">Multi-pass membrane protein</topology>
    </subcellularLocation>
</comment>
<dbReference type="PANTHER" id="PTHR22911:SF102">
    <property type="entry name" value="MEMBRANE PROTEIN"/>
    <property type="match status" value="1"/>
</dbReference>
<feature type="transmembrane region" description="Helical" evidence="3">
    <location>
        <begin position="129"/>
        <end position="146"/>
    </location>
</feature>
<keyword evidence="3" id="KW-0812">Transmembrane</keyword>
<feature type="domain" description="EamA" evidence="4">
    <location>
        <begin position="14"/>
        <end position="145"/>
    </location>
</feature>
<feature type="transmembrane region" description="Helical" evidence="3">
    <location>
        <begin position="42"/>
        <end position="61"/>
    </location>
</feature>
<dbReference type="InterPro" id="IPR037185">
    <property type="entry name" value="EmrE-like"/>
</dbReference>